<comment type="subcellular location">
    <subcellularLocation>
        <location evidence="4">Cytoplasm</location>
    </subcellularLocation>
    <text evidence="4">Assembles at midcell at the inner surface of the cytoplasmic membrane.</text>
</comment>
<dbReference type="PRINTS" id="PR00423">
    <property type="entry name" value="CELLDVISFTSZ"/>
</dbReference>
<dbReference type="Pfam" id="PF12327">
    <property type="entry name" value="FtsZ_C"/>
    <property type="match status" value="1"/>
</dbReference>
<evidence type="ECO:0000259" key="7">
    <source>
        <dbReference type="SMART" id="SM00865"/>
    </source>
</evidence>
<keyword evidence="4" id="KW-0131">Cell cycle</keyword>
<feature type="domain" description="Tubulin/FtsZ 2-layer sandwich" evidence="7">
    <location>
        <begin position="206"/>
        <end position="323"/>
    </location>
</feature>
<dbReference type="GO" id="GO:0000917">
    <property type="term" value="P:division septum assembly"/>
    <property type="evidence" value="ECO:0007669"/>
    <property type="project" value="UniProtKB-KW"/>
</dbReference>
<dbReference type="SMART" id="SM00864">
    <property type="entry name" value="Tubulin"/>
    <property type="match status" value="1"/>
</dbReference>
<dbReference type="EMBL" id="PGXC01000003">
    <property type="protein sequence ID" value="PKK91251.1"/>
    <property type="molecule type" value="Genomic_DNA"/>
</dbReference>
<dbReference type="SUPFAM" id="SSF55307">
    <property type="entry name" value="Tubulin C-terminal domain-like"/>
    <property type="match status" value="1"/>
</dbReference>
<sequence>MLNYETRSVDIDIKIVGIGSGGNNALNSMMKMGINDAAFLAVNTDVQALNKTRARTRVAIGGKITGGRGAGGNPDVGLKAVEEDTDKIFEHLDGADVVFLTAGLGGGTGTGAIYKIAEMAQSRGALTIAVVTRPFQFEGRRRALVADKGLELLQKYADTVIVVPNQRLMEITASNISMLEAFSLADNVLYQAVKSMVDLIFLPGNINVDFADINTIMRRSGLATIGIGQCYENDKAEVAAHQAVNSPLIETPITGARRVLINIAGDENLSLYDAHKAAEYVRNQVHEDAEIIFGHIIDPDMAGGMRVTVVATDFARNTVQKGITGHNDRGATIQSQSFHSNSKVNAASEFMSREVPQRRAVAVGETNIDSGFQDLDIPAFLRK</sequence>
<evidence type="ECO:0000256" key="2">
    <source>
        <dbReference type="ARBA" id="ARBA00022741"/>
    </source>
</evidence>
<dbReference type="SMART" id="SM00865">
    <property type="entry name" value="Tubulin_C"/>
    <property type="match status" value="1"/>
</dbReference>
<comment type="function">
    <text evidence="4">Essential cell division protein that forms a contractile ring structure (Z ring) at the future cell division site. The regulation of the ring assembly controls the timing and the location of cell division. One of the functions of the FtsZ ring is to recruit other cell division proteins to the septum to produce a new cell wall between the dividing cells. Binds GTP and shows GTPase activity.</text>
</comment>
<dbReference type="Gene3D" id="3.30.1330.20">
    <property type="entry name" value="Tubulin/FtsZ, C-terminal domain"/>
    <property type="match status" value="1"/>
</dbReference>
<keyword evidence="4" id="KW-0717">Septation</keyword>
<comment type="subunit">
    <text evidence="4">Homodimer. Polymerizes to form a dynamic ring structure in a strictly GTP-dependent manner. Interacts directly with several other division proteins.</text>
</comment>
<dbReference type="GO" id="GO:0043093">
    <property type="term" value="P:FtsZ-dependent cytokinesis"/>
    <property type="evidence" value="ECO:0007669"/>
    <property type="project" value="UniProtKB-UniRule"/>
</dbReference>
<dbReference type="InterPro" id="IPR008280">
    <property type="entry name" value="Tub_FtsZ_C"/>
</dbReference>
<evidence type="ECO:0000259" key="6">
    <source>
        <dbReference type="SMART" id="SM00864"/>
    </source>
</evidence>
<feature type="binding site" evidence="4">
    <location>
        <position position="138"/>
    </location>
    <ligand>
        <name>GTP</name>
        <dbReference type="ChEBI" id="CHEBI:37565"/>
    </ligand>
</feature>
<dbReference type="HAMAP" id="MF_00909">
    <property type="entry name" value="FtsZ"/>
    <property type="match status" value="1"/>
</dbReference>
<dbReference type="InterPro" id="IPR036525">
    <property type="entry name" value="Tubulin/FtsZ_GTPase_sf"/>
</dbReference>
<feature type="binding site" evidence="4">
    <location>
        <begin position="107"/>
        <end position="109"/>
    </location>
    <ligand>
        <name>GTP</name>
        <dbReference type="ChEBI" id="CHEBI:37565"/>
    </ligand>
</feature>
<gene>
    <name evidence="4" type="primary">ftsZ</name>
    <name evidence="8" type="ORF">CVV64_05635</name>
</gene>
<dbReference type="Pfam" id="PF00091">
    <property type="entry name" value="Tubulin"/>
    <property type="match status" value="1"/>
</dbReference>
<dbReference type="PANTHER" id="PTHR30314">
    <property type="entry name" value="CELL DIVISION PROTEIN FTSZ-RELATED"/>
    <property type="match status" value="1"/>
</dbReference>
<evidence type="ECO:0000256" key="1">
    <source>
        <dbReference type="ARBA" id="ARBA00009690"/>
    </source>
</evidence>
<dbReference type="InterPro" id="IPR018316">
    <property type="entry name" value="Tubulin/FtsZ_2-layer-sand-dom"/>
</dbReference>
<evidence type="ECO:0000313" key="9">
    <source>
        <dbReference type="Proteomes" id="UP000233256"/>
    </source>
</evidence>
<evidence type="ECO:0000313" key="8">
    <source>
        <dbReference type="EMBL" id="PKK91251.1"/>
    </source>
</evidence>
<protein>
    <recommendedName>
        <fullName evidence="4 5">Cell division protein FtsZ</fullName>
    </recommendedName>
</protein>
<dbReference type="InterPro" id="IPR037103">
    <property type="entry name" value="Tubulin/FtsZ-like_C"/>
</dbReference>
<comment type="caution">
    <text evidence="8">The sequence shown here is derived from an EMBL/GenBank/DDBJ whole genome shotgun (WGS) entry which is preliminary data.</text>
</comment>
<dbReference type="GO" id="GO:0003924">
    <property type="term" value="F:GTPase activity"/>
    <property type="evidence" value="ECO:0007669"/>
    <property type="project" value="UniProtKB-UniRule"/>
</dbReference>
<feature type="binding site" evidence="4">
    <location>
        <position position="186"/>
    </location>
    <ligand>
        <name>GTP</name>
        <dbReference type="ChEBI" id="CHEBI:37565"/>
    </ligand>
</feature>
<organism evidence="8 9">
    <name type="scientific">Candidatus Wallbacteria bacterium HGW-Wallbacteria-1</name>
    <dbReference type="NCBI Taxonomy" id="2013854"/>
    <lineage>
        <taxon>Bacteria</taxon>
        <taxon>Candidatus Walliibacteriota</taxon>
    </lineage>
</organism>
<evidence type="ECO:0000256" key="5">
    <source>
        <dbReference type="NCBIfam" id="TIGR00065"/>
    </source>
</evidence>
<dbReference type="InterPro" id="IPR000158">
    <property type="entry name" value="Cell_div_FtsZ"/>
</dbReference>
<dbReference type="GO" id="GO:0032153">
    <property type="term" value="C:cell division site"/>
    <property type="evidence" value="ECO:0007669"/>
    <property type="project" value="UniProtKB-UniRule"/>
</dbReference>
<dbReference type="InterPro" id="IPR020805">
    <property type="entry name" value="Cell_div_FtsZ_CS"/>
</dbReference>
<dbReference type="SUPFAM" id="SSF52490">
    <property type="entry name" value="Tubulin nucleotide-binding domain-like"/>
    <property type="match status" value="1"/>
</dbReference>
<name>A0A2N1PSD5_9BACT</name>
<dbReference type="InterPro" id="IPR003008">
    <property type="entry name" value="Tubulin_FtsZ_GTPase"/>
</dbReference>
<evidence type="ECO:0000256" key="3">
    <source>
        <dbReference type="ARBA" id="ARBA00023134"/>
    </source>
</evidence>
<accession>A0A2N1PSD5</accession>
<dbReference type="InterPro" id="IPR024757">
    <property type="entry name" value="FtsZ_C"/>
</dbReference>
<dbReference type="GO" id="GO:0005737">
    <property type="term" value="C:cytoplasm"/>
    <property type="evidence" value="ECO:0007669"/>
    <property type="project" value="UniProtKB-SubCell"/>
</dbReference>
<dbReference type="GO" id="GO:0051258">
    <property type="term" value="P:protein polymerization"/>
    <property type="evidence" value="ECO:0007669"/>
    <property type="project" value="UniProtKB-UniRule"/>
</dbReference>
<dbReference type="CDD" id="cd02201">
    <property type="entry name" value="FtsZ_type1"/>
    <property type="match status" value="1"/>
</dbReference>
<comment type="caution">
    <text evidence="4">Lacks conserved residue(s) required for the propagation of feature annotation.</text>
</comment>
<dbReference type="InterPro" id="IPR045061">
    <property type="entry name" value="FtsZ/CetZ"/>
</dbReference>
<dbReference type="Proteomes" id="UP000233256">
    <property type="component" value="Unassembled WGS sequence"/>
</dbReference>
<feature type="domain" description="Tubulin/FtsZ GTPase" evidence="6">
    <location>
        <begin position="12"/>
        <end position="204"/>
    </location>
</feature>
<reference evidence="8 9" key="1">
    <citation type="journal article" date="2017" name="ISME J.">
        <title>Potential for microbial H2 and metal transformations associated with novel bacteria and archaea in deep terrestrial subsurface sediments.</title>
        <authorList>
            <person name="Hernsdorf A.W."/>
            <person name="Amano Y."/>
            <person name="Miyakawa K."/>
            <person name="Ise K."/>
            <person name="Suzuki Y."/>
            <person name="Anantharaman K."/>
            <person name="Probst A."/>
            <person name="Burstein D."/>
            <person name="Thomas B.C."/>
            <person name="Banfield J.F."/>
        </authorList>
    </citation>
    <scope>NUCLEOTIDE SEQUENCE [LARGE SCALE GENOMIC DNA]</scope>
    <source>
        <strain evidence="8">HGW-Wallbacteria-1</strain>
    </source>
</reference>
<dbReference type="PROSITE" id="PS01134">
    <property type="entry name" value="FTSZ_1"/>
    <property type="match status" value="1"/>
</dbReference>
<dbReference type="PANTHER" id="PTHR30314:SF3">
    <property type="entry name" value="MITOCHONDRIAL DIVISION PROTEIN FSZA"/>
    <property type="match status" value="1"/>
</dbReference>
<dbReference type="AlphaFoldDB" id="A0A2N1PSD5"/>
<comment type="similarity">
    <text evidence="1 4">Belongs to the FtsZ family.</text>
</comment>
<proteinExistence type="inferred from homology"/>
<evidence type="ECO:0000256" key="4">
    <source>
        <dbReference type="HAMAP-Rule" id="MF_00909"/>
    </source>
</evidence>
<keyword evidence="4" id="KW-0963">Cytoplasm</keyword>
<dbReference type="Gene3D" id="3.40.50.1440">
    <property type="entry name" value="Tubulin/FtsZ, GTPase domain"/>
    <property type="match status" value="1"/>
</dbReference>
<feature type="binding site" evidence="4">
    <location>
        <position position="142"/>
    </location>
    <ligand>
        <name>GTP</name>
        <dbReference type="ChEBI" id="CHEBI:37565"/>
    </ligand>
</feature>
<dbReference type="NCBIfam" id="TIGR00065">
    <property type="entry name" value="ftsZ"/>
    <property type="match status" value="1"/>
</dbReference>
<keyword evidence="2 4" id="KW-0547">Nucleotide-binding</keyword>
<keyword evidence="3 4" id="KW-0342">GTP-binding</keyword>
<keyword evidence="4 8" id="KW-0132">Cell division</keyword>
<dbReference type="GO" id="GO:0005525">
    <property type="term" value="F:GTP binding"/>
    <property type="evidence" value="ECO:0007669"/>
    <property type="project" value="UniProtKB-UniRule"/>
</dbReference>
<dbReference type="FunFam" id="3.40.50.1440:FF:000001">
    <property type="entry name" value="Cell division protein FtsZ"/>
    <property type="match status" value="1"/>
</dbReference>